<evidence type="ECO:0000313" key="5">
    <source>
        <dbReference type="EMBL" id="GEU44511.1"/>
    </source>
</evidence>
<dbReference type="InterPro" id="IPR005380">
    <property type="entry name" value="XS_domain"/>
</dbReference>
<feature type="region of interest" description="Disordered" evidence="2">
    <location>
        <begin position="547"/>
        <end position="575"/>
    </location>
</feature>
<dbReference type="InterPro" id="IPR054722">
    <property type="entry name" value="PolX-like_BBD"/>
</dbReference>
<reference evidence="5" key="1">
    <citation type="journal article" date="2019" name="Sci. Rep.">
        <title>Draft genome of Tanacetum cinerariifolium, the natural source of mosquito coil.</title>
        <authorList>
            <person name="Yamashiro T."/>
            <person name="Shiraishi A."/>
            <person name="Satake H."/>
            <person name="Nakayama K."/>
        </authorList>
    </citation>
    <scope>NUCLEOTIDE SEQUENCE</scope>
</reference>
<dbReference type="InterPro" id="IPR038588">
    <property type="entry name" value="XS_domain_sf"/>
</dbReference>
<accession>A0A6L2K537</accession>
<keyword evidence="1" id="KW-0175">Coiled coil</keyword>
<feature type="domain" description="Retrovirus-related Pol polyprotein from transposon TNT 1-94-like beta-barrel" evidence="4">
    <location>
        <begin position="606"/>
        <end position="658"/>
    </location>
</feature>
<dbReference type="Gene3D" id="3.30.70.2890">
    <property type="entry name" value="XS domain"/>
    <property type="match status" value="1"/>
</dbReference>
<dbReference type="InterPro" id="IPR045177">
    <property type="entry name" value="FDM1-5/IDN2"/>
</dbReference>
<dbReference type="PANTHER" id="PTHR21596:SF23">
    <property type="entry name" value="FACTOR OF DNA METHYLATION 4"/>
    <property type="match status" value="1"/>
</dbReference>
<proteinExistence type="predicted"/>
<name>A0A6L2K537_TANCI</name>
<protein>
    <submittedName>
        <fullName evidence="5">Factor of DNA methylation 4-like</fullName>
    </submittedName>
</protein>
<evidence type="ECO:0000256" key="1">
    <source>
        <dbReference type="SAM" id="Coils"/>
    </source>
</evidence>
<dbReference type="Pfam" id="PF22936">
    <property type="entry name" value="Pol_BBD"/>
    <property type="match status" value="1"/>
</dbReference>
<dbReference type="AlphaFoldDB" id="A0A6L2K537"/>
<dbReference type="GO" id="GO:0080188">
    <property type="term" value="P:gene silencing by siRNA-directed DNA methylation"/>
    <property type="evidence" value="ECO:0007669"/>
    <property type="project" value="InterPro"/>
</dbReference>
<dbReference type="EMBL" id="BKCJ010001856">
    <property type="protein sequence ID" value="GEU44511.1"/>
    <property type="molecule type" value="Genomic_DNA"/>
</dbReference>
<feature type="domain" description="XS" evidence="3">
    <location>
        <begin position="110"/>
        <end position="222"/>
    </location>
</feature>
<organism evidence="5">
    <name type="scientific">Tanacetum cinerariifolium</name>
    <name type="common">Dalmatian daisy</name>
    <name type="synonym">Chrysanthemum cinerariifolium</name>
    <dbReference type="NCBI Taxonomy" id="118510"/>
    <lineage>
        <taxon>Eukaryota</taxon>
        <taxon>Viridiplantae</taxon>
        <taxon>Streptophyta</taxon>
        <taxon>Embryophyta</taxon>
        <taxon>Tracheophyta</taxon>
        <taxon>Spermatophyta</taxon>
        <taxon>Magnoliopsida</taxon>
        <taxon>eudicotyledons</taxon>
        <taxon>Gunneridae</taxon>
        <taxon>Pentapetalae</taxon>
        <taxon>asterids</taxon>
        <taxon>campanulids</taxon>
        <taxon>Asterales</taxon>
        <taxon>Asteraceae</taxon>
        <taxon>Asteroideae</taxon>
        <taxon>Anthemideae</taxon>
        <taxon>Anthemidinae</taxon>
        <taxon>Tanacetum</taxon>
    </lineage>
</organism>
<comment type="caution">
    <text evidence="5">The sequence shown here is derived from an EMBL/GenBank/DDBJ whole genome shotgun (WGS) entry which is preliminary data.</text>
</comment>
<evidence type="ECO:0000259" key="4">
    <source>
        <dbReference type="Pfam" id="PF22936"/>
    </source>
</evidence>
<evidence type="ECO:0000256" key="2">
    <source>
        <dbReference type="SAM" id="MobiDB-lite"/>
    </source>
</evidence>
<evidence type="ECO:0000259" key="3">
    <source>
        <dbReference type="Pfam" id="PF03468"/>
    </source>
</evidence>
<gene>
    <name evidence="5" type="ORF">Tci_016489</name>
</gene>
<dbReference type="Pfam" id="PF03468">
    <property type="entry name" value="XS"/>
    <property type="match status" value="1"/>
</dbReference>
<sequence>MSQSRKATSINDPELEKYKDGYYRDLRDGRFKVWHTDEILKCFCPESRDYSHSDLLRHANRIVKDSRSAMLQDKARHLGLVEYLKRNHNAKNKGLNSAIEIITPKQETNEERFVWSWKAVVANIPVESRYGKYSGDNGKKLKEKWEKHGYHPLKVHAPWSRQGHSGLAVVEFGSKLDQFSNALKFVKDFEVNKCGTNDYRDQGRCKDDKMYAWMATDEDYNSTGLVSDYFKKNGDLKTLSAVQKDIVAKNTKVILGFETLIDEKSKKTEEIKSEISRTYSELVTVRKQKEITTENFKRGLELETEKHVRLQQISFEHELRKKQLEELKILEQKKANERMWKLFEEQMREKEKLHHRIIELQKKIDEKQRLELEIEQIKGDVEVMKHMTDEDLEAKKRMDKFEGHDFRRWQKKMHFLLTTLKMVYVLTTPMSELLENDTNVESAKGLWDSLNPSTWQRMLRVRNSLILGQYTQHGLKMDESISVSSIIDKFPPSWKDFNHTLKHGKDDLSLVQLGSHLRIEDSLRAQDSDNGKGKEVDGTSCGKTGHFKRDCRSGNKKNANASGSGKGSKDQSQDQGQNLVPVWNIFIKYYVSLIPKAFYVQFEIAWWIDSGATTHVCKDRCWFKTYEPVEDGSVLYMGDDHFAPVHEKESVVMESSSGI</sequence>
<feature type="coiled-coil region" evidence="1">
    <location>
        <begin position="343"/>
        <end position="387"/>
    </location>
</feature>
<dbReference type="PANTHER" id="PTHR21596">
    <property type="entry name" value="RIBONUCLEASE P SUBUNIT P38"/>
    <property type="match status" value="1"/>
</dbReference>